<feature type="compositionally biased region" description="Basic and acidic residues" evidence="2">
    <location>
        <begin position="532"/>
        <end position="542"/>
    </location>
</feature>
<dbReference type="PANTHER" id="PTHR47966">
    <property type="entry name" value="BETA-SITE APP-CLEAVING ENZYME, ISOFORM A-RELATED"/>
    <property type="match status" value="1"/>
</dbReference>
<sequence length="552" mass="58597">MLLKLPTSLLALVLFSDLSCAIRVPFQGRRIPAERRGLLPRATLSGSSSVSDSADLEYMTNITLGGVAFEVMIDTGSADLWVAGDVSSSTGTGMSGTITYASGSATGPIQQATLDFAGYTVQNQAYIQVTPSSSQPAGQGLIGLGPSSGSIVYQAFEASEGNTPLDNIFLQNTATPNYITFLLGRLDDPSGTFPGDLTVGEVLQTENSTNLTAVLSQPKLDVTVVSSSDSGNQHFQVLLDADGFIGPDGGAISYTSQVSSTSNKKQATVVIDSGFSLPQVPSSIAKAIYSQFDDTELVNDPDVGSIWYVPCTQEVNITLKFGGVSYPVHPLDTTTDPTVFGLTARKTASGANACLGLFQPFSFDAGSDPTYDIIFGMAFLRNVYTLVDFGDFIAGSKTKAEPYIQFLSITDPAQAHKDFVDARLGGVDTTTSVRTSHGSNDDDNSSSSNHTIYYIIAAAAVGGIALLLAAVFFFRSRRASRGVYKPLHLPGAAPYNGGSAPYNGAAVQQPQMYQYQQTQPYGVHPPTYNPDRPYDPPTEHVPYHNPFEGPRH</sequence>
<dbReference type="GO" id="GO:0004190">
    <property type="term" value="F:aspartic-type endopeptidase activity"/>
    <property type="evidence" value="ECO:0007669"/>
    <property type="project" value="InterPro"/>
</dbReference>
<dbReference type="Gene3D" id="2.40.70.10">
    <property type="entry name" value="Acid Proteases"/>
    <property type="match status" value="2"/>
</dbReference>
<dbReference type="CDD" id="cd05471">
    <property type="entry name" value="pepsin_like"/>
    <property type="match status" value="1"/>
</dbReference>
<evidence type="ECO:0000256" key="4">
    <source>
        <dbReference type="SAM" id="SignalP"/>
    </source>
</evidence>
<dbReference type="InterPro" id="IPR034164">
    <property type="entry name" value="Pepsin-like_dom"/>
</dbReference>
<dbReference type="PROSITE" id="PS51767">
    <property type="entry name" value="PEPTIDASE_A1"/>
    <property type="match status" value="1"/>
</dbReference>
<dbReference type="Proteomes" id="UP000613580">
    <property type="component" value="Unassembled WGS sequence"/>
</dbReference>
<evidence type="ECO:0000313" key="7">
    <source>
        <dbReference type="Proteomes" id="UP000613580"/>
    </source>
</evidence>
<evidence type="ECO:0000256" key="1">
    <source>
        <dbReference type="ARBA" id="ARBA00007447"/>
    </source>
</evidence>
<dbReference type="InterPro" id="IPR001461">
    <property type="entry name" value="Aspartic_peptidase_A1"/>
</dbReference>
<keyword evidence="4" id="KW-0732">Signal</keyword>
<keyword evidence="3" id="KW-0472">Membrane</keyword>
<evidence type="ECO:0000313" key="6">
    <source>
        <dbReference type="EMBL" id="KAF7299692.1"/>
    </source>
</evidence>
<dbReference type="OrthoDB" id="15189at2759"/>
<proteinExistence type="inferred from homology"/>
<name>A0A8H6SIX9_MYCCL</name>
<gene>
    <name evidence="6" type="ORF">HMN09_00974700</name>
</gene>
<keyword evidence="3" id="KW-1133">Transmembrane helix</keyword>
<dbReference type="InterPro" id="IPR033121">
    <property type="entry name" value="PEPTIDASE_A1"/>
</dbReference>
<keyword evidence="7" id="KW-1185">Reference proteome</keyword>
<protein>
    <submittedName>
        <fullName evidence="6">Peptidase A1 domain-containing protein</fullName>
    </submittedName>
</protein>
<evidence type="ECO:0000259" key="5">
    <source>
        <dbReference type="PROSITE" id="PS51767"/>
    </source>
</evidence>
<dbReference type="PANTHER" id="PTHR47966:SF51">
    <property type="entry name" value="BETA-SITE APP-CLEAVING ENZYME, ISOFORM A-RELATED"/>
    <property type="match status" value="1"/>
</dbReference>
<dbReference type="GO" id="GO:0006508">
    <property type="term" value="P:proteolysis"/>
    <property type="evidence" value="ECO:0007669"/>
    <property type="project" value="InterPro"/>
</dbReference>
<dbReference type="PRINTS" id="PR00792">
    <property type="entry name" value="PEPSIN"/>
</dbReference>
<dbReference type="InterPro" id="IPR021109">
    <property type="entry name" value="Peptidase_aspartic_dom_sf"/>
</dbReference>
<feature type="signal peptide" evidence="4">
    <location>
        <begin position="1"/>
        <end position="21"/>
    </location>
</feature>
<feature type="domain" description="Peptidase A1" evidence="5">
    <location>
        <begin position="58"/>
        <end position="397"/>
    </location>
</feature>
<keyword evidence="3" id="KW-0812">Transmembrane</keyword>
<dbReference type="SUPFAM" id="SSF50630">
    <property type="entry name" value="Acid proteases"/>
    <property type="match status" value="1"/>
</dbReference>
<feature type="transmembrane region" description="Helical" evidence="3">
    <location>
        <begin position="452"/>
        <end position="474"/>
    </location>
</feature>
<comment type="similarity">
    <text evidence="1">Belongs to the peptidase A1 family.</text>
</comment>
<reference evidence="6" key="1">
    <citation type="submission" date="2020-05" db="EMBL/GenBank/DDBJ databases">
        <title>Mycena genomes resolve the evolution of fungal bioluminescence.</title>
        <authorList>
            <person name="Tsai I.J."/>
        </authorList>
    </citation>
    <scope>NUCLEOTIDE SEQUENCE</scope>
    <source>
        <strain evidence="6">110903Hualien_Pintung</strain>
    </source>
</reference>
<dbReference type="EMBL" id="JACAZE010000014">
    <property type="protein sequence ID" value="KAF7299692.1"/>
    <property type="molecule type" value="Genomic_DNA"/>
</dbReference>
<comment type="caution">
    <text evidence="6">The sequence shown here is derived from an EMBL/GenBank/DDBJ whole genome shotgun (WGS) entry which is preliminary data.</text>
</comment>
<dbReference type="Pfam" id="PF00026">
    <property type="entry name" value="Asp"/>
    <property type="match status" value="1"/>
</dbReference>
<evidence type="ECO:0000256" key="2">
    <source>
        <dbReference type="SAM" id="MobiDB-lite"/>
    </source>
</evidence>
<feature type="region of interest" description="Disordered" evidence="2">
    <location>
        <begin position="519"/>
        <end position="552"/>
    </location>
</feature>
<dbReference type="AlphaFoldDB" id="A0A8H6SIX9"/>
<organism evidence="6 7">
    <name type="scientific">Mycena chlorophos</name>
    <name type="common">Agaric fungus</name>
    <name type="synonym">Agaricus chlorophos</name>
    <dbReference type="NCBI Taxonomy" id="658473"/>
    <lineage>
        <taxon>Eukaryota</taxon>
        <taxon>Fungi</taxon>
        <taxon>Dikarya</taxon>
        <taxon>Basidiomycota</taxon>
        <taxon>Agaricomycotina</taxon>
        <taxon>Agaricomycetes</taxon>
        <taxon>Agaricomycetidae</taxon>
        <taxon>Agaricales</taxon>
        <taxon>Marasmiineae</taxon>
        <taxon>Mycenaceae</taxon>
        <taxon>Mycena</taxon>
    </lineage>
</organism>
<evidence type="ECO:0000256" key="3">
    <source>
        <dbReference type="SAM" id="Phobius"/>
    </source>
</evidence>
<accession>A0A8H6SIX9</accession>
<feature type="chain" id="PRO_5034443136" evidence="4">
    <location>
        <begin position="22"/>
        <end position="552"/>
    </location>
</feature>